<dbReference type="PANTHER" id="PTHR35145:SF1">
    <property type="entry name" value="CYTOPLASMIC PROTEIN"/>
    <property type="match status" value="1"/>
</dbReference>
<name>A0A090ZLC9_PAEMA</name>
<dbReference type="OrthoDB" id="9789813at2"/>
<gene>
    <name evidence="1" type="ORF">DJ90_6404</name>
</gene>
<dbReference type="InterPro" id="IPR038056">
    <property type="entry name" value="YjbR-like_sf"/>
</dbReference>
<dbReference type="STRING" id="44252.DJ90_6404"/>
<dbReference type="HOGENOM" id="CLU_105851_5_1_9"/>
<comment type="caution">
    <text evidence="1">The sequence shown here is derived from an EMBL/GenBank/DDBJ whole genome shotgun (WGS) entry which is preliminary data.</text>
</comment>
<protein>
    <submittedName>
        <fullName evidence="1">YjbR family protein</fullName>
    </submittedName>
</protein>
<accession>A0A090ZLC9</accession>
<proteinExistence type="predicted"/>
<sequence length="113" mass="13332">MKLEEIVEYCLSYPASYEDHPFGEGWTAIRHKGNKKIFALIFEKDDHLCVNLKCDPDRSDFLRNAFKEVKPGYHMSKEHWNTIILDGNLPEDDLHDMVKHSFDLTKPKRKVKK</sequence>
<dbReference type="RefSeq" id="WP_036622966.1">
    <property type="nucleotide sequence ID" value="NZ_BGML01000003.1"/>
</dbReference>
<dbReference type="SUPFAM" id="SSF142906">
    <property type="entry name" value="YjbR-like"/>
    <property type="match status" value="1"/>
</dbReference>
<dbReference type="Proteomes" id="UP000029278">
    <property type="component" value="Unassembled WGS sequence"/>
</dbReference>
<organism evidence="1 2">
    <name type="scientific">Paenibacillus macerans</name>
    <name type="common">Bacillus macerans</name>
    <dbReference type="NCBI Taxonomy" id="44252"/>
    <lineage>
        <taxon>Bacteria</taxon>
        <taxon>Bacillati</taxon>
        <taxon>Bacillota</taxon>
        <taxon>Bacilli</taxon>
        <taxon>Bacillales</taxon>
        <taxon>Paenibacillaceae</taxon>
        <taxon>Paenibacillus</taxon>
    </lineage>
</organism>
<dbReference type="AlphaFoldDB" id="A0A090ZLC9"/>
<keyword evidence="2" id="KW-1185">Reference proteome</keyword>
<dbReference type="InterPro" id="IPR007351">
    <property type="entry name" value="YjbR"/>
</dbReference>
<dbReference type="Gene3D" id="3.90.1150.30">
    <property type="match status" value="1"/>
</dbReference>
<dbReference type="Pfam" id="PF04237">
    <property type="entry name" value="YjbR"/>
    <property type="match status" value="1"/>
</dbReference>
<evidence type="ECO:0000313" key="2">
    <source>
        <dbReference type="Proteomes" id="UP000029278"/>
    </source>
</evidence>
<dbReference type="PANTHER" id="PTHR35145">
    <property type="entry name" value="CYTOPLASMIC PROTEIN-RELATED"/>
    <property type="match status" value="1"/>
</dbReference>
<dbReference type="PATRIC" id="fig|44252.3.peg.617"/>
<dbReference type="GeneID" id="77007227"/>
<evidence type="ECO:0000313" key="1">
    <source>
        <dbReference type="EMBL" id="KFN11432.1"/>
    </source>
</evidence>
<dbReference type="EMBL" id="JMQA01000009">
    <property type="protein sequence ID" value="KFN11432.1"/>
    <property type="molecule type" value="Genomic_DNA"/>
</dbReference>
<reference evidence="1 2" key="1">
    <citation type="submission" date="2014-04" db="EMBL/GenBank/DDBJ databases">
        <authorList>
            <person name="Bishop-Lilly K.A."/>
            <person name="Broomall S.M."/>
            <person name="Chain P.S."/>
            <person name="Chertkov O."/>
            <person name="Coyne S.R."/>
            <person name="Daligault H.E."/>
            <person name="Davenport K.W."/>
            <person name="Erkkila T."/>
            <person name="Frey K.G."/>
            <person name="Gibbons H.S."/>
            <person name="Gu W."/>
            <person name="Jaissle J."/>
            <person name="Johnson S.L."/>
            <person name="Koroleva G.I."/>
            <person name="Ladner J.T."/>
            <person name="Lo C.-C."/>
            <person name="Minogue T.D."/>
            <person name="Munk C."/>
            <person name="Palacios G.F."/>
            <person name="Redden C.L."/>
            <person name="Rosenzweig C.N."/>
            <person name="Scholz M.B."/>
            <person name="Teshima H."/>
            <person name="Xu Y."/>
        </authorList>
    </citation>
    <scope>NUCLEOTIDE SEQUENCE [LARGE SCALE GENOMIC DNA]</scope>
    <source>
        <strain evidence="1 2">8244</strain>
    </source>
</reference>
<dbReference type="InterPro" id="IPR058532">
    <property type="entry name" value="YjbR/MT2646/Rv2570-like"/>
</dbReference>